<proteinExistence type="predicted"/>
<reference evidence="3" key="1">
    <citation type="submission" date="2010-08" db="EMBL/GenBank/DDBJ databases">
        <authorList>
            <consortium name="Caenorhabditis japonica Sequencing Consortium"/>
            <person name="Wilson R.K."/>
        </authorList>
    </citation>
    <scope>NUCLEOTIDE SEQUENCE [LARGE SCALE GENOMIC DNA]</scope>
    <source>
        <strain evidence="3">DF5081</strain>
    </source>
</reference>
<reference evidence="2" key="2">
    <citation type="submission" date="2022-06" db="UniProtKB">
        <authorList>
            <consortium name="EnsemblMetazoa"/>
        </authorList>
    </citation>
    <scope>IDENTIFICATION</scope>
    <source>
        <strain evidence="2">DF5081</strain>
    </source>
</reference>
<evidence type="ECO:0000256" key="1">
    <source>
        <dbReference type="SAM" id="SignalP"/>
    </source>
</evidence>
<sequence length="130" mass="14944">MVSKKIFILFLFTLVLGKDCEPKTLDDMDLNCQTISNVVLTIKNVENSCPTSPAQPLLDYPTRKNIMTGPSSDEEEYRRRREQRLVSKLEWLGVDSNSPIGQKVENSVKNSIGITLKFETKEYAREHFLY</sequence>
<protein>
    <submittedName>
        <fullName evidence="2">Uncharacterized protein</fullName>
    </submittedName>
</protein>
<dbReference type="AlphaFoldDB" id="A0A8R1DN66"/>
<dbReference type="Proteomes" id="UP000005237">
    <property type="component" value="Unassembled WGS sequence"/>
</dbReference>
<feature type="signal peptide" evidence="1">
    <location>
        <begin position="1"/>
        <end position="17"/>
    </location>
</feature>
<evidence type="ECO:0000313" key="3">
    <source>
        <dbReference type="Proteomes" id="UP000005237"/>
    </source>
</evidence>
<dbReference type="EnsemblMetazoa" id="CJA06445b.1">
    <property type="protein sequence ID" value="CJA06445b.1"/>
    <property type="gene ID" value="WBGene00125649"/>
</dbReference>
<keyword evidence="1" id="KW-0732">Signal</keyword>
<feature type="chain" id="PRO_5035924166" evidence="1">
    <location>
        <begin position="18"/>
        <end position="130"/>
    </location>
</feature>
<keyword evidence="3" id="KW-1185">Reference proteome</keyword>
<organism evidence="2 3">
    <name type="scientific">Caenorhabditis japonica</name>
    <dbReference type="NCBI Taxonomy" id="281687"/>
    <lineage>
        <taxon>Eukaryota</taxon>
        <taxon>Metazoa</taxon>
        <taxon>Ecdysozoa</taxon>
        <taxon>Nematoda</taxon>
        <taxon>Chromadorea</taxon>
        <taxon>Rhabditida</taxon>
        <taxon>Rhabditina</taxon>
        <taxon>Rhabditomorpha</taxon>
        <taxon>Rhabditoidea</taxon>
        <taxon>Rhabditidae</taxon>
        <taxon>Peloderinae</taxon>
        <taxon>Caenorhabditis</taxon>
    </lineage>
</organism>
<evidence type="ECO:0000313" key="2">
    <source>
        <dbReference type="EnsemblMetazoa" id="CJA06445b.1"/>
    </source>
</evidence>
<accession>A0A8R1DN66</accession>
<name>A0A8R1DN66_CAEJA</name>